<feature type="non-terminal residue" evidence="3">
    <location>
        <position position="1"/>
    </location>
</feature>
<feature type="compositionally biased region" description="Basic and acidic residues" evidence="2">
    <location>
        <begin position="295"/>
        <end position="315"/>
    </location>
</feature>
<dbReference type="Pfam" id="PF03194">
    <property type="entry name" value="LUC7"/>
    <property type="match status" value="1"/>
</dbReference>
<feature type="region of interest" description="Disordered" evidence="2">
    <location>
        <begin position="233"/>
        <end position="315"/>
    </location>
</feature>
<accession>A0AA38GU25</accession>
<dbReference type="InterPro" id="IPR012337">
    <property type="entry name" value="RNaseH-like_sf"/>
</dbReference>
<dbReference type="InterPro" id="IPR036397">
    <property type="entry name" value="RNaseH_sf"/>
</dbReference>
<dbReference type="InterPro" id="IPR004882">
    <property type="entry name" value="Luc7-rel"/>
</dbReference>
<dbReference type="Proteomes" id="UP000824469">
    <property type="component" value="Unassembled WGS sequence"/>
</dbReference>
<comment type="similarity">
    <text evidence="1">Belongs to the Luc7 family.</text>
</comment>
<comment type="caution">
    <text evidence="3">The sequence shown here is derived from an EMBL/GenBank/DDBJ whole genome shotgun (WGS) entry which is preliminary data.</text>
</comment>
<feature type="compositionally biased region" description="Basic and acidic residues" evidence="2">
    <location>
        <begin position="233"/>
        <end position="286"/>
    </location>
</feature>
<dbReference type="Gene3D" id="3.30.420.10">
    <property type="entry name" value="Ribonuclease H-like superfamily/Ribonuclease H"/>
    <property type="match status" value="1"/>
</dbReference>
<dbReference type="EMBL" id="JAHRHJ020000001">
    <property type="protein sequence ID" value="KAH9328913.1"/>
    <property type="molecule type" value="Genomic_DNA"/>
</dbReference>
<evidence type="ECO:0000256" key="1">
    <source>
        <dbReference type="ARBA" id="ARBA00005655"/>
    </source>
</evidence>
<keyword evidence="4" id="KW-1185">Reference proteome</keyword>
<dbReference type="GO" id="GO:0003729">
    <property type="term" value="F:mRNA binding"/>
    <property type="evidence" value="ECO:0007669"/>
    <property type="project" value="InterPro"/>
</dbReference>
<dbReference type="PANTHER" id="PTHR12375">
    <property type="entry name" value="RNA-BINDING PROTEIN LUC7-RELATED"/>
    <property type="match status" value="1"/>
</dbReference>
<organism evidence="3 4">
    <name type="scientific">Taxus chinensis</name>
    <name type="common">Chinese yew</name>
    <name type="synonym">Taxus wallichiana var. chinensis</name>
    <dbReference type="NCBI Taxonomy" id="29808"/>
    <lineage>
        <taxon>Eukaryota</taxon>
        <taxon>Viridiplantae</taxon>
        <taxon>Streptophyta</taxon>
        <taxon>Embryophyta</taxon>
        <taxon>Tracheophyta</taxon>
        <taxon>Spermatophyta</taxon>
        <taxon>Pinopsida</taxon>
        <taxon>Pinidae</taxon>
        <taxon>Conifers II</taxon>
        <taxon>Cupressales</taxon>
        <taxon>Taxaceae</taxon>
        <taxon>Taxus</taxon>
    </lineage>
</organism>
<dbReference type="GO" id="GO:0005685">
    <property type="term" value="C:U1 snRNP"/>
    <property type="evidence" value="ECO:0007669"/>
    <property type="project" value="InterPro"/>
</dbReference>
<proteinExistence type="inferred from homology"/>
<reference evidence="3 4" key="1">
    <citation type="journal article" date="2021" name="Nat. Plants">
        <title>The Taxus genome provides insights into paclitaxel biosynthesis.</title>
        <authorList>
            <person name="Xiong X."/>
            <person name="Gou J."/>
            <person name="Liao Q."/>
            <person name="Li Y."/>
            <person name="Zhou Q."/>
            <person name="Bi G."/>
            <person name="Li C."/>
            <person name="Du R."/>
            <person name="Wang X."/>
            <person name="Sun T."/>
            <person name="Guo L."/>
            <person name="Liang H."/>
            <person name="Lu P."/>
            <person name="Wu Y."/>
            <person name="Zhang Z."/>
            <person name="Ro D.K."/>
            <person name="Shang Y."/>
            <person name="Huang S."/>
            <person name="Yan J."/>
        </authorList>
    </citation>
    <scope>NUCLEOTIDE SEQUENCE [LARGE SCALE GENOMIC DNA]</scope>
    <source>
        <strain evidence="3">Ta-2019</strain>
    </source>
</reference>
<protein>
    <submittedName>
        <fullName evidence="3">Uncharacterized protein</fullName>
    </submittedName>
</protein>
<evidence type="ECO:0000256" key="2">
    <source>
        <dbReference type="SAM" id="MobiDB-lite"/>
    </source>
</evidence>
<dbReference type="SUPFAM" id="SSF53098">
    <property type="entry name" value="Ribonuclease H-like"/>
    <property type="match status" value="1"/>
</dbReference>
<dbReference type="GO" id="GO:0006376">
    <property type="term" value="P:mRNA splice site recognition"/>
    <property type="evidence" value="ECO:0007669"/>
    <property type="project" value="InterPro"/>
</dbReference>
<name>A0AA38GU25_TAXCH</name>
<dbReference type="AlphaFoldDB" id="A0AA38GU25"/>
<sequence>MTAEAIFLQRRMHPLGRIHGSTRQDHPYHPQANGIVVAFNKILGNTLTKICVIGHKDWDDRDFVVLWAYRMTYKRLTKFTPFQLVFRKEAVLPLEFLVPSLCLAHLGNLDDRATINQRLEALMELDEKRLLTCWSREGKDQEYPAKVMKQQVEAQLTTCDETLTERRQKVVAAGKVLQTDQKLRVCDICGAFLSIYDSDRRLADHFGGKLHLGYIQIRQKLNDLREERNKAHKLLDEQRNRASSRDRERAPSKDQERDPVRERDRGRDHRSKERDRDRERERSVDHRSHRRSRSRSREMSKERSRDRERDRSDHY</sequence>
<gene>
    <name evidence="3" type="ORF">KI387_001021</name>
</gene>
<evidence type="ECO:0000313" key="4">
    <source>
        <dbReference type="Proteomes" id="UP000824469"/>
    </source>
</evidence>
<evidence type="ECO:0000313" key="3">
    <source>
        <dbReference type="EMBL" id="KAH9328913.1"/>
    </source>
</evidence>